<evidence type="ECO:0000313" key="1">
    <source>
        <dbReference type="EMBL" id="KAK3763923.1"/>
    </source>
</evidence>
<protein>
    <submittedName>
        <fullName evidence="1">Uncharacterized protein</fullName>
    </submittedName>
</protein>
<dbReference type="EMBL" id="JAWDGP010004484">
    <property type="protein sequence ID" value="KAK3763923.1"/>
    <property type="molecule type" value="Genomic_DNA"/>
</dbReference>
<organism evidence="1 2">
    <name type="scientific">Elysia crispata</name>
    <name type="common">lettuce slug</name>
    <dbReference type="NCBI Taxonomy" id="231223"/>
    <lineage>
        <taxon>Eukaryota</taxon>
        <taxon>Metazoa</taxon>
        <taxon>Spiralia</taxon>
        <taxon>Lophotrochozoa</taxon>
        <taxon>Mollusca</taxon>
        <taxon>Gastropoda</taxon>
        <taxon>Heterobranchia</taxon>
        <taxon>Euthyneura</taxon>
        <taxon>Panpulmonata</taxon>
        <taxon>Sacoglossa</taxon>
        <taxon>Placobranchoidea</taxon>
        <taxon>Plakobranchidae</taxon>
        <taxon>Elysia</taxon>
    </lineage>
</organism>
<proteinExistence type="predicted"/>
<sequence>MLGSGWFLVLREPLDYLSFVYRCALPCFSRLSCKRRVDLPPGIQPLFPPKISPKGYVVLLDPAALGEITCVGQGCSGLRSSVRQCRGLTDISWSVGLAGTLVHSAPGSSEAHNTSRFSWTLNSFMTPVESEQTLGLRFEGNTTFIDLENKTSTLGGQIEATCSIQTWPFSSQDLIQAVDHNLIGHLVWVDEIDGNLGWTANLEVDTIVTINGR</sequence>
<keyword evidence="2" id="KW-1185">Reference proteome</keyword>
<gene>
    <name evidence="1" type="ORF">RRG08_050571</name>
</gene>
<name>A0AAE0Z709_9GAST</name>
<reference evidence="1" key="1">
    <citation type="journal article" date="2023" name="G3 (Bethesda)">
        <title>A reference genome for the long-term kleptoplast-retaining sea slug Elysia crispata morphotype clarki.</title>
        <authorList>
            <person name="Eastman K.E."/>
            <person name="Pendleton A.L."/>
            <person name="Shaikh M.A."/>
            <person name="Suttiyut T."/>
            <person name="Ogas R."/>
            <person name="Tomko P."/>
            <person name="Gavelis G."/>
            <person name="Widhalm J.R."/>
            <person name="Wisecaver J.H."/>
        </authorList>
    </citation>
    <scope>NUCLEOTIDE SEQUENCE</scope>
    <source>
        <strain evidence="1">ECLA1</strain>
    </source>
</reference>
<evidence type="ECO:0000313" key="2">
    <source>
        <dbReference type="Proteomes" id="UP001283361"/>
    </source>
</evidence>
<dbReference type="AlphaFoldDB" id="A0AAE0Z709"/>
<dbReference type="Proteomes" id="UP001283361">
    <property type="component" value="Unassembled WGS sequence"/>
</dbReference>
<comment type="caution">
    <text evidence="1">The sequence shown here is derived from an EMBL/GenBank/DDBJ whole genome shotgun (WGS) entry which is preliminary data.</text>
</comment>
<accession>A0AAE0Z709</accession>